<evidence type="ECO:0000256" key="1">
    <source>
        <dbReference type="ARBA" id="ARBA00023125"/>
    </source>
</evidence>
<dbReference type="Gene3D" id="1.10.10.60">
    <property type="entry name" value="Homeodomain-like"/>
    <property type="match status" value="1"/>
</dbReference>
<accession>F0W7A9</accession>
<dbReference type="InterPro" id="IPR004875">
    <property type="entry name" value="DDE_SF_endonuclease_dom"/>
</dbReference>
<dbReference type="InterPro" id="IPR006600">
    <property type="entry name" value="HTH_CenpB_DNA-bd_dom"/>
</dbReference>
<feature type="domain" description="HTH CENPB-type" evidence="2">
    <location>
        <begin position="257"/>
        <end position="333"/>
    </location>
</feature>
<reference evidence="3" key="2">
    <citation type="submission" date="2011-02" db="EMBL/GenBank/DDBJ databases">
        <authorList>
            <person name="MacLean D."/>
        </authorList>
    </citation>
    <scope>NUCLEOTIDE SEQUENCE</scope>
</reference>
<gene>
    <name evidence="3" type="primary">AlNc14C28G2731</name>
    <name evidence="3" type="ORF">ALNC14_031510</name>
</gene>
<dbReference type="HOGENOM" id="CLU_013929_10_0_1"/>
<evidence type="ECO:0000313" key="3">
    <source>
        <dbReference type="EMBL" id="CCA17008.1"/>
    </source>
</evidence>
<dbReference type="InterPro" id="IPR050863">
    <property type="entry name" value="CenT-Element_Derived"/>
</dbReference>
<evidence type="ECO:0000259" key="2">
    <source>
        <dbReference type="PROSITE" id="PS51253"/>
    </source>
</evidence>
<dbReference type="SUPFAM" id="SSF46689">
    <property type="entry name" value="Homeodomain-like"/>
    <property type="match status" value="1"/>
</dbReference>
<dbReference type="GO" id="GO:0005634">
    <property type="term" value="C:nucleus"/>
    <property type="evidence" value="ECO:0007669"/>
    <property type="project" value="TreeGrafter"/>
</dbReference>
<dbReference type="AlphaFoldDB" id="F0W7A9"/>
<dbReference type="InterPro" id="IPR009057">
    <property type="entry name" value="Homeodomain-like_sf"/>
</dbReference>
<dbReference type="GO" id="GO:0003677">
    <property type="term" value="F:DNA binding"/>
    <property type="evidence" value="ECO:0007669"/>
    <property type="project" value="UniProtKB-KW"/>
</dbReference>
<dbReference type="EMBL" id="FR824073">
    <property type="protein sequence ID" value="CCA17008.1"/>
    <property type="molecule type" value="Genomic_DNA"/>
</dbReference>
<name>F0W7A9_9STRA</name>
<protein>
    <submittedName>
        <fullName evidence="3">Uncharacterized protein AlNc14C28G2731</fullName>
    </submittedName>
</protein>
<dbReference type="PANTHER" id="PTHR19303:SF57">
    <property type="entry name" value="HTH CENPB-TYPE DOMAIN-CONTAINING PROTEIN"/>
    <property type="match status" value="1"/>
</dbReference>
<dbReference type="PANTHER" id="PTHR19303">
    <property type="entry name" value="TRANSPOSON"/>
    <property type="match status" value="1"/>
</dbReference>
<keyword evidence="1" id="KW-0238">DNA-binding</keyword>
<dbReference type="PROSITE" id="PS51253">
    <property type="entry name" value="HTH_CENPB"/>
    <property type="match status" value="1"/>
</dbReference>
<dbReference type="Pfam" id="PF03221">
    <property type="entry name" value="HTH_Tnp_Tc5"/>
    <property type="match status" value="1"/>
</dbReference>
<proteinExistence type="predicted"/>
<dbReference type="Pfam" id="PF03184">
    <property type="entry name" value="DDE_1"/>
    <property type="match status" value="1"/>
</dbReference>
<organism evidence="3">
    <name type="scientific">Albugo laibachii Nc14</name>
    <dbReference type="NCBI Taxonomy" id="890382"/>
    <lineage>
        <taxon>Eukaryota</taxon>
        <taxon>Sar</taxon>
        <taxon>Stramenopiles</taxon>
        <taxon>Oomycota</taxon>
        <taxon>Peronosporomycetes</taxon>
        <taxon>Albuginales</taxon>
        <taxon>Albuginaceae</taxon>
        <taxon>Albugo</taxon>
    </lineage>
</organism>
<reference evidence="3" key="1">
    <citation type="journal article" date="2011" name="PLoS Biol.">
        <title>Gene gain and loss during evolution of obligate parasitism in the white rust pathogen of Arabidopsis thaliana.</title>
        <authorList>
            <person name="Kemen E."/>
            <person name="Gardiner A."/>
            <person name="Schultz-Larsen T."/>
            <person name="Kemen A.C."/>
            <person name="Balmuth A.L."/>
            <person name="Robert-Seilaniantz A."/>
            <person name="Bailey K."/>
            <person name="Holub E."/>
            <person name="Studholme D.J."/>
            <person name="Maclean D."/>
            <person name="Jones J.D."/>
        </authorList>
    </citation>
    <scope>NUCLEOTIDE SEQUENCE</scope>
</reference>
<sequence>MDWGHRVTISDTIFAKKLVRISTFIDASFALLIERQVSDRTAWIVKFERFQVEGVEVNTVTTLEFKMMENNKLLAPHSFFDLIIHNLDKDKTIVLQFVTASYDYYKIQVKYAEIGRSKSDKWVLGLGEEIPAPLRIVFMKRDGNFFVKLGKEMMKEEEKLAKRKEKSSLMHTAKRLFLCERDCLWSGAFSTSKDETRRRKQMVVRRGHYEKQDVVDALERVRNGESYAEVARTSSVPLRTLFKKANDQQSGIPIEGLRRGTKPAISADLESHLVEWIAAMERVGLPVARIEIMKRATMIYDALQKRTRASQSTQLTSGWYSRFLGRHPVLVQRTAQSIGRVRNAVGKSSVDVLFNTMAKLLIENRIDSSRVFIMDETSFTPKSTTRTVIAIKGSRNVWTQEIKPIFHMSVVVAVSASGFAVPPLIILPGVCLLKTELAALSIDGSRVTGAPKGFSNVTIFKDWLAIFSTVLEAQGIQKPVILILDNSSMHVNIESVNFCCEHGILMIALPANATHIFQPLDVAVFKPFETIVRERLQLQMYETADPALSKQTAIEIAFYAYRSAIIEQSSNAIEGFRGTGLYPLSLVQLHKRLGEYQAGGVKGDFGNASWLVRRPNVVATVQNAILTLPPEPVRKQKKRRTTIDIAGRLVTKEMLAEASGQ</sequence>